<comment type="caution">
    <text evidence="1">The sequence shown here is derived from an EMBL/GenBank/DDBJ whole genome shotgun (WGS) entry which is preliminary data.</text>
</comment>
<dbReference type="GeneID" id="66722292"/>
<dbReference type="RefSeq" id="WP_063013828.1">
    <property type="nucleotide sequence ID" value="NZ_JAHUVX010000004.1"/>
</dbReference>
<sequence length="64" mass="6927">MAIDDFGRGEIEAAMLHACNAVDGTAEKVYPTRQVGDRFTALIRDNDDIFGPMAIRGVNTAATR</sequence>
<gene>
    <name evidence="1" type="ORF">C5F51_19720</name>
</gene>
<dbReference type="EMBL" id="PSZD01000012">
    <property type="protein sequence ID" value="PPJ26402.1"/>
    <property type="molecule type" value="Genomic_DNA"/>
</dbReference>
<protein>
    <submittedName>
        <fullName evidence="1">Uncharacterized protein</fullName>
    </submittedName>
</protein>
<dbReference type="Proteomes" id="UP000238356">
    <property type="component" value="Unassembled WGS sequence"/>
</dbReference>
<evidence type="ECO:0000313" key="1">
    <source>
        <dbReference type="EMBL" id="PPJ26402.1"/>
    </source>
</evidence>
<accession>A0A2S6A3M2</accession>
<name>A0A2S6A3M2_9NOCA</name>
<reference evidence="1 2" key="1">
    <citation type="submission" date="2018-02" db="EMBL/GenBank/DDBJ databases">
        <title>8 Nocardia nova and 1 Nocardia cyriacigeorgica strain used for evolution to TMP-SMX.</title>
        <authorList>
            <person name="Mehta H."/>
            <person name="Weng J."/>
            <person name="Shamoo Y."/>
        </authorList>
    </citation>
    <scope>NUCLEOTIDE SEQUENCE [LARGE SCALE GENOMIC DNA]</scope>
    <source>
        <strain evidence="1 2">BAA2227</strain>
    </source>
</reference>
<organism evidence="1 2">
    <name type="scientific">Nocardia nova</name>
    <dbReference type="NCBI Taxonomy" id="37330"/>
    <lineage>
        <taxon>Bacteria</taxon>
        <taxon>Bacillati</taxon>
        <taxon>Actinomycetota</taxon>
        <taxon>Actinomycetes</taxon>
        <taxon>Mycobacteriales</taxon>
        <taxon>Nocardiaceae</taxon>
        <taxon>Nocardia</taxon>
    </lineage>
</organism>
<keyword evidence="2" id="KW-1185">Reference proteome</keyword>
<proteinExistence type="predicted"/>
<evidence type="ECO:0000313" key="2">
    <source>
        <dbReference type="Proteomes" id="UP000238356"/>
    </source>
</evidence>
<dbReference type="AlphaFoldDB" id="A0A2S6A3M2"/>